<dbReference type="EMBL" id="FNFF01000003">
    <property type="protein sequence ID" value="SDJ93780.1"/>
    <property type="molecule type" value="Genomic_DNA"/>
</dbReference>
<organism evidence="3 4">
    <name type="scientific">Streptomyces indicus</name>
    <dbReference type="NCBI Taxonomy" id="417292"/>
    <lineage>
        <taxon>Bacteria</taxon>
        <taxon>Bacillati</taxon>
        <taxon>Actinomycetota</taxon>
        <taxon>Actinomycetes</taxon>
        <taxon>Kitasatosporales</taxon>
        <taxon>Streptomycetaceae</taxon>
        <taxon>Streptomyces</taxon>
    </lineage>
</organism>
<dbReference type="PANTHER" id="PTHR42993">
    <property type="entry name" value="MAOC-LIKE DEHYDRATASE DOMAIN-CONTAINING PROTEIN"/>
    <property type="match status" value="1"/>
</dbReference>
<reference evidence="3 4" key="1">
    <citation type="submission" date="2016-10" db="EMBL/GenBank/DDBJ databases">
        <authorList>
            <person name="de Groot N.N."/>
        </authorList>
    </citation>
    <scope>NUCLEOTIDE SEQUENCE [LARGE SCALE GENOMIC DNA]</scope>
    <source>
        <strain evidence="3 4">CGMCC 4.5727</strain>
    </source>
</reference>
<evidence type="ECO:0000259" key="2">
    <source>
        <dbReference type="Pfam" id="PF01575"/>
    </source>
</evidence>
<comment type="similarity">
    <text evidence="1">Belongs to the enoyl-CoA hydratase/isomerase family.</text>
</comment>
<dbReference type="CDD" id="cd03450">
    <property type="entry name" value="NodN"/>
    <property type="match status" value="1"/>
</dbReference>
<sequence>MAEPRIFKSAEELRTAIGEQLDGTEWLEVDQKRIDLFAEATGDHQWIHVDAEKAAAGPFGTTIAHGYLTLSLLPTLVPMVMRIENVKMGVNYGTNKVRFVSPVPVGSRVRASVVVKEVADTSDGGVQLTSQVTVVREGADKPACVAEAVSRFYF</sequence>
<dbReference type="InterPro" id="IPR039375">
    <property type="entry name" value="NodN-like"/>
</dbReference>
<evidence type="ECO:0000313" key="3">
    <source>
        <dbReference type="EMBL" id="SDJ93780.1"/>
    </source>
</evidence>
<proteinExistence type="inferred from homology"/>
<dbReference type="InterPro" id="IPR029069">
    <property type="entry name" value="HotDog_dom_sf"/>
</dbReference>
<evidence type="ECO:0000313" key="4">
    <source>
        <dbReference type="Proteomes" id="UP000199155"/>
    </source>
</evidence>
<dbReference type="InterPro" id="IPR002539">
    <property type="entry name" value="MaoC-like_dom"/>
</dbReference>
<dbReference type="STRING" id="417292.SAMN05421806_103392"/>
<keyword evidence="4" id="KW-1185">Reference proteome</keyword>
<dbReference type="RefSeq" id="WP_093608820.1">
    <property type="nucleotide sequence ID" value="NZ_FNFF01000003.1"/>
</dbReference>
<dbReference type="AlphaFoldDB" id="A0A1G8XVI9"/>
<dbReference type="PANTHER" id="PTHR42993:SF1">
    <property type="entry name" value="MAOC-LIKE DEHYDRATASE DOMAIN-CONTAINING PROTEIN"/>
    <property type="match status" value="1"/>
</dbReference>
<dbReference type="Pfam" id="PF01575">
    <property type="entry name" value="MaoC_dehydratas"/>
    <property type="match status" value="1"/>
</dbReference>
<evidence type="ECO:0000256" key="1">
    <source>
        <dbReference type="ARBA" id="ARBA00005254"/>
    </source>
</evidence>
<dbReference type="Proteomes" id="UP000199155">
    <property type="component" value="Unassembled WGS sequence"/>
</dbReference>
<feature type="domain" description="MaoC-like" evidence="2">
    <location>
        <begin position="15"/>
        <end position="124"/>
    </location>
</feature>
<accession>A0A1G8XVI9</accession>
<gene>
    <name evidence="3" type="ORF">SAMN05421806_103392</name>
</gene>
<dbReference type="OrthoDB" id="9801735at2"/>
<protein>
    <submittedName>
        <fullName evidence="3">Acyl dehydratase</fullName>
    </submittedName>
</protein>
<name>A0A1G8XVI9_9ACTN</name>
<dbReference type="Gene3D" id="3.10.129.10">
    <property type="entry name" value="Hotdog Thioesterase"/>
    <property type="match status" value="1"/>
</dbReference>
<dbReference type="SUPFAM" id="SSF54637">
    <property type="entry name" value="Thioesterase/thiol ester dehydrase-isomerase"/>
    <property type="match status" value="1"/>
</dbReference>